<evidence type="ECO:0000256" key="6">
    <source>
        <dbReference type="ARBA" id="ARBA00022679"/>
    </source>
</evidence>
<feature type="transmembrane region" description="Helical" evidence="23">
    <location>
        <begin position="158"/>
        <end position="175"/>
    </location>
</feature>
<evidence type="ECO:0000256" key="7">
    <source>
        <dbReference type="ARBA" id="ARBA00022692"/>
    </source>
</evidence>
<reference evidence="24 25" key="1">
    <citation type="submission" date="2016-10" db="EMBL/GenBank/DDBJ databases">
        <authorList>
            <person name="de Groot N.N."/>
        </authorList>
    </citation>
    <scope>NUCLEOTIDE SEQUENCE [LARGE SCALE GENOMIC DNA]</scope>
    <source>
        <strain evidence="24 25">DSM 44892</strain>
    </source>
</reference>
<evidence type="ECO:0000313" key="24">
    <source>
        <dbReference type="EMBL" id="SDH51674.1"/>
    </source>
</evidence>
<accession>A0A1G8D2B4</accession>
<comment type="catalytic activity">
    <reaction evidence="20">
        <text>[GlcNAc-(1-&gt;4)-Mur2Ac(oyl-L-Ala-gamma-D-Glu-L-Lys-D-Ala-D-Ala)](n)-di-trans,octa-cis-undecaprenyl diphosphate + beta-D-GlcNAc-(1-&gt;4)-Mur2Ac(oyl-L-Ala-gamma-D-Glu-L-Lys-D-Ala-D-Ala)-di-trans,octa-cis-undecaprenyl diphosphate = [GlcNAc-(1-&gt;4)-Mur2Ac(oyl-L-Ala-gamma-D-Glu-L-Lys-D-Ala-D-Ala)](n+1)-di-trans,octa-cis-undecaprenyl diphosphate + di-trans,octa-cis-undecaprenyl diphosphate + H(+)</text>
        <dbReference type="Rhea" id="RHEA:23708"/>
        <dbReference type="Rhea" id="RHEA-COMP:9602"/>
        <dbReference type="Rhea" id="RHEA-COMP:9603"/>
        <dbReference type="ChEBI" id="CHEBI:15378"/>
        <dbReference type="ChEBI" id="CHEBI:58405"/>
        <dbReference type="ChEBI" id="CHEBI:60033"/>
        <dbReference type="ChEBI" id="CHEBI:78435"/>
        <dbReference type="EC" id="2.4.99.28"/>
    </reaction>
</comment>
<proteinExistence type="inferred from homology"/>
<keyword evidence="4 24" id="KW-0132">Cell division</keyword>
<evidence type="ECO:0000256" key="5">
    <source>
        <dbReference type="ARBA" id="ARBA00022676"/>
    </source>
</evidence>
<feature type="compositionally biased region" description="Basic and acidic residues" evidence="22">
    <location>
        <begin position="483"/>
        <end position="507"/>
    </location>
</feature>
<dbReference type="PANTHER" id="PTHR30474">
    <property type="entry name" value="CELL CYCLE PROTEIN"/>
    <property type="match status" value="1"/>
</dbReference>
<dbReference type="GO" id="GO:0032153">
    <property type="term" value="C:cell division site"/>
    <property type="evidence" value="ECO:0007669"/>
    <property type="project" value="TreeGrafter"/>
</dbReference>
<dbReference type="OrthoDB" id="9768187at2"/>
<dbReference type="AlphaFoldDB" id="A0A1G8D2B4"/>
<keyword evidence="11 23" id="KW-0472">Membrane</keyword>
<feature type="transmembrane region" description="Helical" evidence="23">
    <location>
        <begin position="354"/>
        <end position="373"/>
    </location>
</feature>
<dbReference type="InterPro" id="IPR001182">
    <property type="entry name" value="FtsW/RodA"/>
</dbReference>
<keyword evidence="8" id="KW-0133">Cell shape</keyword>
<evidence type="ECO:0000256" key="9">
    <source>
        <dbReference type="ARBA" id="ARBA00022984"/>
    </source>
</evidence>
<dbReference type="RefSeq" id="WP_072737734.1">
    <property type="nucleotide sequence ID" value="NZ_CP048813.1"/>
</dbReference>
<dbReference type="GO" id="GO:0008955">
    <property type="term" value="F:peptidoglycan glycosyltransferase activity"/>
    <property type="evidence" value="ECO:0007669"/>
    <property type="project" value="UniProtKB-EC"/>
</dbReference>
<evidence type="ECO:0000256" key="11">
    <source>
        <dbReference type="ARBA" id="ARBA00023136"/>
    </source>
</evidence>
<evidence type="ECO:0000256" key="4">
    <source>
        <dbReference type="ARBA" id="ARBA00022618"/>
    </source>
</evidence>
<comment type="subcellular location">
    <subcellularLocation>
        <location evidence="1">Cell membrane</location>
        <topology evidence="1">Multi-pass membrane protein</topology>
    </subcellularLocation>
</comment>
<dbReference type="GO" id="GO:0005886">
    <property type="term" value="C:plasma membrane"/>
    <property type="evidence" value="ECO:0007669"/>
    <property type="project" value="UniProtKB-SubCell"/>
</dbReference>
<evidence type="ECO:0000256" key="10">
    <source>
        <dbReference type="ARBA" id="ARBA00022989"/>
    </source>
</evidence>
<feature type="transmembrane region" description="Helical" evidence="23">
    <location>
        <begin position="181"/>
        <end position="198"/>
    </location>
</feature>
<evidence type="ECO:0000256" key="21">
    <source>
        <dbReference type="ARBA" id="ARBA00049966"/>
    </source>
</evidence>
<dbReference type="UniPathway" id="UPA00219"/>
<feature type="transmembrane region" description="Helical" evidence="23">
    <location>
        <begin position="279"/>
        <end position="306"/>
    </location>
</feature>
<evidence type="ECO:0000256" key="22">
    <source>
        <dbReference type="SAM" id="MobiDB-lite"/>
    </source>
</evidence>
<evidence type="ECO:0000256" key="2">
    <source>
        <dbReference type="ARBA" id="ARBA00004752"/>
    </source>
</evidence>
<dbReference type="GO" id="GO:0071555">
    <property type="term" value="P:cell wall organization"/>
    <property type="evidence" value="ECO:0007669"/>
    <property type="project" value="UniProtKB-KW"/>
</dbReference>
<organism evidence="24 25">
    <name type="scientific">Rhodococcus triatomae</name>
    <dbReference type="NCBI Taxonomy" id="300028"/>
    <lineage>
        <taxon>Bacteria</taxon>
        <taxon>Bacillati</taxon>
        <taxon>Actinomycetota</taxon>
        <taxon>Actinomycetes</taxon>
        <taxon>Mycobacteriales</taxon>
        <taxon>Nocardiaceae</taxon>
        <taxon>Rhodococcus</taxon>
    </lineage>
</organism>
<name>A0A1G8D2B4_9NOCA</name>
<keyword evidence="3" id="KW-1003">Cell membrane</keyword>
<evidence type="ECO:0000256" key="15">
    <source>
        <dbReference type="ARBA" id="ARBA00033270"/>
    </source>
</evidence>
<keyword evidence="12" id="KW-0131">Cell cycle</keyword>
<keyword evidence="6" id="KW-0808">Transferase</keyword>
<evidence type="ECO:0000256" key="8">
    <source>
        <dbReference type="ARBA" id="ARBA00022960"/>
    </source>
</evidence>
<gene>
    <name evidence="24" type="ORF">SAMN05444695_102174</name>
</gene>
<dbReference type="PANTHER" id="PTHR30474:SF2">
    <property type="entry name" value="PEPTIDOGLYCAN GLYCOSYLTRANSFERASE FTSW-RELATED"/>
    <property type="match status" value="1"/>
</dbReference>
<dbReference type="Pfam" id="PF01098">
    <property type="entry name" value="FTSW_RODA_SPOVE"/>
    <property type="match status" value="1"/>
</dbReference>
<protein>
    <recommendedName>
        <fullName evidence="17">Probable peptidoglycan glycosyltransferase FtsW</fullName>
        <ecNumber evidence="19">2.4.99.28</ecNumber>
    </recommendedName>
    <alternativeName>
        <fullName evidence="18">Cell division protein FtsW</fullName>
    </alternativeName>
    <alternativeName>
        <fullName evidence="15">Cell wall polymerase</fullName>
    </alternativeName>
    <alternativeName>
        <fullName evidence="14">Peptidoglycan polymerase</fullName>
    </alternativeName>
</protein>
<comment type="function">
    <text evidence="21">Peptidoglycan polymerase that is essential for cell division.</text>
</comment>
<evidence type="ECO:0000256" key="19">
    <source>
        <dbReference type="ARBA" id="ARBA00044770"/>
    </source>
</evidence>
<dbReference type="InterPro" id="IPR018365">
    <property type="entry name" value="Cell_cycle_FtsW-rel_CS"/>
</dbReference>
<dbReference type="PROSITE" id="PS00428">
    <property type="entry name" value="FTSW_RODA_SPOVE"/>
    <property type="match status" value="1"/>
</dbReference>
<feature type="transmembrane region" description="Helical" evidence="23">
    <location>
        <begin position="21"/>
        <end position="43"/>
    </location>
</feature>
<evidence type="ECO:0000256" key="18">
    <source>
        <dbReference type="ARBA" id="ARBA00041418"/>
    </source>
</evidence>
<feature type="transmembrane region" description="Helical" evidence="23">
    <location>
        <begin position="205"/>
        <end position="223"/>
    </location>
</feature>
<keyword evidence="5" id="KW-0328">Glycosyltransferase</keyword>
<keyword evidence="13" id="KW-0961">Cell wall biogenesis/degradation</keyword>
<evidence type="ECO:0000256" key="20">
    <source>
        <dbReference type="ARBA" id="ARBA00049902"/>
    </source>
</evidence>
<keyword evidence="9" id="KW-0573">Peptidoglycan synthesis</keyword>
<evidence type="ECO:0000256" key="13">
    <source>
        <dbReference type="ARBA" id="ARBA00023316"/>
    </source>
</evidence>
<feature type="transmembrane region" description="Helical" evidence="23">
    <location>
        <begin position="129"/>
        <end position="146"/>
    </location>
</feature>
<evidence type="ECO:0000256" key="16">
    <source>
        <dbReference type="ARBA" id="ARBA00038053"/>
    </source>
</evidence>
<sequence length="507" mass="54193">MAAPSRAPRTRIGTWLARPLASFHLIVTIAFLLTVLGLVMVLSSSSVESYANDGSAYALFLPQLMYAVLGAVFFYIALCIPIRVLRKWSFPAFAACMVLLALVLIPGVGNVAQGSRRWLVLGPFSVQPSELIKVALALWGAHLLASRRREGRGSLKEILVPLVPAGLLACVMVVLQPNLSTTIALGIILGALLWYGGLPLKVFGSIVVGGVVAAGVLAVSAGYRSNRVRAFFNPGEDPQGINYQARQAAFSLADGGFLGRGLGQSRAKWSYLPNAHNDFIFAIIGEELGFLGCLAVLGLFGLFVYTGLRIAARSVDPFLRLLTATATTWILGQAMINIGYVIGLLPVTGLQLPLVSAGGSSLAITLFMFGVLANAARHEPEAIAALHAGQDGRISKMLRLRKPEPYAPVSPSSTRAVAVRRAQERSRSGRGAAGAPVSYRSAQGRDGREGDRARDRDRRAADPGRSRDRRANEGRATGSGRGADNRRARGDRRAHGERRAGERGNRR</sequence>
<feature type="transmembrane region" description="Helical" evidence="23">
    <location>
        <begin position="318"/>
        <end position="342"/>
    </location>
</feature>
<evidence type="ECO:0000256" key="12">
    <source>
        <dbReference type="ARBA" id="ARBA00023306"/>
    </source>
</evidence>
<dbReference type="NCBIfam" id="TIGR02614">
    <property type="entry name" value="ftsW"/>
    <property type="match status" value="1"/>
</dbReference>
<dbReference type="GO" id="GO:0008360">
    <property type="term" value="P:regulation of cell shape"/>
    <property type="evidence" value="ECO:0007669"/>
    <property type="project" value="UniProtKB-KW"/>
</dbReference>
<evidence type="ECO:0000256" key="1">
    <source>
        <dbReference type="ARBA" id="ARBA00004651"/>
    </source>
</evidence>
<evidence type="ECO:0000256" key="3">
    <source>
        <dbReference type="ARBA" id="ARBA00022475"/>
    </source>
</evidence>
<dbReference type="EC" id="2.4.99.28" evidence="19"/>
<feature type="transmembrane region" description="Helical" evidence="23">
    <location>
        <begin position="55"/>
        <end position="78"/>
    </location>
</feature>
<dbReference type="GO" id="GO:0015648">
    <property type="term" value="F:lipid-linked peptidoglycan transporter activity"/>
    <property type="evidence" value="ECO:0007669"/>
    <property type="project" value="TreeGrafter"/>
</dbReference>
<evidence type="ECO:0000256" key="23">
    <source>
        <dbReference type="SAM" id="Phobius"/>
    </source>
</evidence>
<evidence type="ECO:0000256" key="17">
    <source>
        <dbReference type="ARBA" id="ARBA00041185"/>
    </source>
</evidence>
<keyword evidence="10 23" id="KW-1133">Transmembrane helix</keyword>
<dbReference type="Proteomes" id="UP000183263">
    <property type="component" value="Unassembled WGS sequence"/>
</dbReference>
<evidence type="ECO:0000256" key="14">
    <source>
        <dbReference type="ARBA" id="ARBA00032370"/>
    </source>
</evidence>
<comment type="similarity">
    <text evidence="16">Belongs to the SEDS family. FtsW subfamily.</text>
</comment>
<feature type="region of interest" description="Disordered" evidence="22">
    <location>
        <begin position="404"/>
        <end position="507"/>
    </location>
</feature>
<dbReference type="GO" id="GO:0009252">
    <property type="term" value="P:peptidoglycan biosynthetic process"/>
    <property type="evidence" value="ECO:0007669"/>
    <property type="project" value="UniProtKB-UniPathway"/>
</dbReference>
<dbReference type="GO" id="GO:0051301">
    <property type="term" value="P:cell division"/>
    <property type="evidence" value="ECO:0007669"/>
    <property type="project" value="UniProtKB-KW"/>
</dbReference>
<feature type="transmembrane region" description="Helical" evidence="23">
    <location>
        <begin position="90"/>
        <end position="109"/>
    </location>
</feature>
<comment type="pathway">
    <text evidence="2">Cell wall biogenesis; peptidoglycan biosynthesis.</text>
</comment>
<keyword evidence="7 23" id="KW-0812">Transmembrane</keyword>
<dbReference type="EMBL" id="FNDN01000002">
    <property type="protein sequence ID" value="SDH51674.1"/>
    <property type="molecule type" value="Genomic_DNA"/>
</dbReference>
<feature type="compositionally biased region" description="Basic and acidic residues" evidence="22">
    <location>
        <begin position="443"/>
        <end position="473"/>
    </location>
</feature>
<dbReference type="InterPro" id="IPR013437">
    <property type="entry name" value="FtsW"/>
</dbReference>
<keyword evidence="25" id="KW-1185">Reference proteome</keyword>
<evidence type="ECO:0000313" key="25">
    <source>
        <dbReference type="Proteomes" id="UP000183263"/>
    </source>
</evidence>